<dbReference type="Proteomes" id="UP001501004">
    <property type="component" value="Unassembled WGS sequence"/>
</dbReference>
<evidence type="ECO:0000313" key="2">
    <source>
        <dbReference type="Proteomes" id="UP001501004"/>
    </source>
</evidence>
<organism evidence="1 2">
    <name type="scientific">Leifsonella bigeumensis</name>
    <dbReference type="NCBI Taxonomy" id="433643"/>
    <lineage>
        <taxon>Bacteria</taxon>
        <taxon>Bacillati</taxon>
        <taxon>Actinomycetota</taxon>
        <taxon>Actinomycetes</taxon>
        <taxon>Micrococcales</taxon>
        <taxon>Microbacteriaceae</taxon>
        <taxon>Leifsonella</taxon>
    </lineage>
</organism>
<dbReference type="RefSeq" id="WP_344753089.1">
    <property type="nucleotide sequence ID" value="NZ_BAABAE010000001.1"/>
</dbReference>
<dbReference type="EMBL" id="BAABAE010000001">
    <property type="protein sequence ID" value="GAA3730278.1"/>
    <property type="molecule type" value="Genomic_DNA"/>
</dbReference>
<proteinExistence type="predicted"/>
<sequence>MKRSVVVPSHQHKTFDIKPLGECRACDDFHERQGLTSEDVEAAMLREPPGGMLRLLRMLRDLNPERHAQYLEWIAEGVTLADAVDEAMGEWPSERKEQ</sequence>
<comment type="caution">
    <text evidence="1">The sequence shown here is derived from an EMBL/GenBank/DDBJ whole genome shotgun (WGS) entry which is preliminary data.</text>
</comment>
<name>A0ABP7F5W2_9MICO</name>
<accession>A0ABP7F5W2</accession>
<reference evidence="2" key="1">
    <citation type="journal article" date="2019" name="Int. J. Syst. Evol. Microbiol.">
        <title>The Global Catalogue of Microorganisms (GCM) 10K type strain sequencing project: providing services to taxonomists for standard genome sequencing and annotation.</title>
        <authorList>
            <consortium name="The Broad Institute Genomics Platform"/>
            <consortium name="The Broad Institute Genome Sequencing Center for Infectious Disease"/>
            <person name="Wu L."/>
            <person name="Ma J."/>
        </authorList>
    </citation>
    <scope>NUCLEOTIDE SEQUENCE [LARGE SCALE GENOMIC DNA]</scope>
    <source>
        <strain evidence="2">JCM 16949</strain>
    </source>
</reference>
<evidence type="ECO:0000313" key="1">
    <source>
        <dbReference type="EMBL" id="GAA3730278.1"/>
    </source>
</evidence>
<protein>
    <submittedName>
        <fullName evidence="1">Uncharacterized protein</fullName>
    </submittedName>
</protein>
<keyword evidence="2" id="KW-1185">Reference proteome</keyword>
<gene>
    <name evidence="1" type="ORF">GCM10022239_03590</name>
</gene>